<evidence type="ECO:0000256" key="6">
    <source>
        <dbReference type="SAM" id="MobiDB-lite"/>
    </source>
</evidence>
<dbReference type="PANTHER" id="PTHR32060">
    <property type="entry name" value="TAIL-SPECIFIC PROTEASE"/>
    <property type="match status" value="1"/>
</dbReference>
<organism evidence="10 11">
    <name type="scientific">Candidatus Caccovicinus merdipullorum</name>
    <dbReference type="NCBI Taxonomy" id="2840724"/>
    <lineage>
        <taxon>Bacteria</taxon>
        <taxon>Bacillati</taxon>
        <taxon>Bacillota</taxon>
        <taxon>Clostridia</taxon>
        <taxon>Eubacteriales</taxon>
        <taxon>Candidatus Caccovicinus</taxon>
    </lineage>
</organism>
<keyword evidence="7" id="KW-0472">Membrane</keyword>
<keyword evidence="7" id="KW-0812">Transmembrane</keyword>
<dbReference type="PANTHER" id="PTHR32060:SF30">
    <property type="entry name" value="CARBOXY-TERMINAL PROCESSING PROTEASE CTPA"/>
    <property type="match status" value="1"/>
</dbReference>
<dbReference type="InterPro" id="IPR029045">
    <property type="entry name" value="ClpP/crotonase-like_dom_sf"/>
</dbReference>
<keyword evidence="2 5" id="KW-0645">Protease</keyword>
<dbReference type="GO" id="GO:0008236">
    <property type="term" value="F:serine-type peptidase activity"/>
    <property type="evidence" value="ECO:0007669"/>
    <property type="project" value="UniProtKB-KW"/>
</dbReference>
<dbReference type="Gene3D" id="3.30.750.44">
    <property type="match status" value="1"/>
</dbReference>
<sequence>MENRNKFWKGVLVGALVTAFAGLIVVGMSAGIFLIGRSVMSRQPQGQTAQGGEEADINWSQVSSKAQLIQAYIEKYFLFDEDVENVEEYIYKGLMAGLGDDYSTYYTAEEFQDLMEETSGEYCGIGAMVSKNMTTGVISIVKVFKNTPAEEAGLMAGDVFYQIDDLEVTGDMDLDILVSQHVKGEEGTTVHLKMYRPGIDDYIEVDVERRQVEVQTVEYEMKDENLGYVSVSQFEEATTQQFTQAIEDLESQGMEGLIIDLRGNPGGVLDTAVDMLDYMLPDDLTEYSGNGKTLLVSTADRNGEGDSYYCDDGHSLDIPVVILVDGNSASASEVFSGAMKDYGRAALVGTTTFGKGIVQTVFSLNDGSAIKLTTAHYYSPSGFDLHGIGIQPDVEIAYQVPEIAEASNGADPSGSAEASDSAEDSGDTDDNQLVKAKEVLQEMIGENSDGADSGSGEETSPNEVRNENVDDGAKNAA</sequence>
<reference evidence="10" key="2">
    <citation type="journal article" date="2021" name="PeerJ">
        <title>Extensive microbial diversity within the chicken gut microbiome revealed by metagenomics and culture.</title>
        <authorList>
            <person name="Gilroy R."/>
            <person name="Ravi A."/>
            <person name="Getino M."/>
            <person name="Pursley I."/>
            <person name="Horton D.L."/>
            <person name="Alikhan N.F."/>
            <person name="Baker D."/>
            <person name="Gharbi K."/>
            <person name="Hall N."/>
            <person name="Watson M."/>
            <person name="Adriaenssens E.M."/>
            <person name="Foster-Nyarko E."/>
            <person name="Jarju S."/>
            <person name="Secka A."/>
            <person name="Antonio M."/>
            <person name="Oren A."/>
            <person name="Chaudhuri R.R."/>
            <person name="La Ragione R."/>
            <person name="Hildebrand F."/>
            <person name="Pallen M.J."/>
        </authorList>
    </citation>
    <scope>NUCLEOTIDE SEQUENCE</scope>
    <source>
        <strain evidence="10">CHK123-3438</strain>
    </source>
</reference>
<dbReference type="GO" id="GO:0007165">
    <property type="term" value="P:signal transduction"/>
    <property type="evidence" value="ECO:0007669"/>
    <property type="project" value="TreeGrafter"/>
</dbReference>
<dbReference type="GO" id="GO:0030288">
    <property type="term" value="C:outer membrane-bounded periplasmic space"/>
    <property type="evidence" value="ECO:0007669"/>
    <property type="project" value="TreeGrafter"/>
</dbReference>
<keyword evidence="4 5" id="KW-0720">Serine protease</keyword>
<reference evidence="10" key="1">
    <citation type="submission" date="2020-10" db="EMBL/GenBank/DDBJ databases">
        <authorList>
            <person name="Gilroy R."/>
        </authorList>
    </citation>
    <scope>NUCLEOTIDE SEQUENCE</scope>
    <source>
        <strain evidence="10">CHK123-3438</strain>
    </source>
</reference>
<evidence type="ECO:0000313" key="11">
    <source>
        <dbReference type="Proteomes" id="UP000886860"/>
    </source>
</evidence>
<evidence type="ECO:0000313" key="10">
    <source>
        <dbReference type="EMBL" id="HIT42887.1"/>
    </source>
</evidence>
<dbReference type="SUPFAM" id="SSF50156">
    <property type="entry name" value="PDZ domain-like"/>
    <property type="match status" value="1"/>
</dbReference>
<proteinExistence type="inferred from homology"/>
<comment type="caution">
    <text evidence="10">The sequence shown here is derived from an EMBL/GenBank/DDBJ whole genome shotgun (WGS) entry which is preliminary data.</text>
</comment>
<dbReference type="SMART" id="SM00228">
    <property type="entry name" value="PDZ"/>
    <property type="match status" value="1"/>
</dbReference>
<dbReference type="InterPro" id="IPR001478">
    <property type="entry name" value="PDZ"/>
</dbReference>
<dbReference type="NCBIfam" id="TIGR00225">
    <property type="entry name" value="prc"/>
    <property type="match status" value="1"/>
</dbReference>
<evidence type="ECO:0000256" key="7">
    <source>
        <dbReference type="SAM" id="Phobius"/>
    </source>
</evidence>
<keyword evidence="3 5" id="KW-0378">Hydrolase</keyword>
<feature type="transmembrane region" description="Helical" evidence="7">
    <location>
        <begin position="12"/>
        <end position="35"/>
    </location>
</feature>
<dbReference type="InterPro" id="IPR004447">
    <property type="entry name" value="Peptidase_S41A"/>
</dbReference>
<dbReference type="CDD" id="cd07560">
    <property type="entry name" value="Peptidase_S41_CPP"/>
    <property type="match status" value="1"/>
</dbReference>
<dbReference type="SUPFAM" id="SSF52096">
    <property type="entry name" value="ClpP/crotonase"/>
    <property type="match status" value="1"/>
</dbReference>
<feature type="domain" description="Tail specific protease" evidence="9">
    <location>
        <begin position="200"/>
        <end position="397"/>
    </location>
</feature>
<evidence type="ECO:0000256" key="1">
    <source>
        <dbReference type="ARBA" id="ARBA00009179"/>
    </source>
</evidence>
<accession>A0A9D1GKM2</accession>
<evidence type="ECO:0000259" key="9">
    <source>
        <dbReference type="SMART" id="SM00245"/>
    </source>
</evidence>
<dbReference type="Pfam" id="PF13180">
    <property type="entry name" value="PDZ_2"/>
    <property type="match status" value="1"/>
</dbReference>
<dbReference type="Gene3D" id="3.90.226.10">
    <property type="entry name" value="2-enoyl-CoA Hydratase, Chain A, domain 1"/>
    <property type="match status" value="1"/>
</dbReference>
<evidence type="ECO:0000256" key="3">
    <source>
        <dbReference type="ARBA" id="ARBA00022801"/>
    </source>
</evidence>
<feature type="compositionally biased region" description="Acidic residues" evidence="6">
    <location>
        <begin position="420"/>
        <end position="430"/>
    </location>
</feature>
<dbReference type="GO" id="GO:0006508">
    <property type="term" value="P:proteolysis"/>
    <property type="evidence" value="ECO:0007669"/>
    <property type="project" value="UniProtKB-KW"/>
</dbReference>
<feature type="compositionally biased region" description="Low complexity" evidence="6">
    <location>
        <begin position="409"/>
        <end position="419"/>
    </location>
</feature>
<dbReference type="AlphaFoldDB" id="A0A9D1GKM2"/>
<gene>
    <name evidence="10" type="ORF">IAB60_12470</name>
</gene>
<keyword evidence="7" id="KW-1133">Transmembrane helix</keyword>
<dbReference type="GO" id="GO:0004175">
    <property type="term" value="F:endopeptidase activity"/>
    <property type="evidence" value="ECO:0007669"/>
    <property type="project" value="TreeGrafter"/>
</dbReference>
<dbReference type="Proteomes" id="UP000886860">
    <property type="component" value="Unassembled WGS sequence"/>
</dbReference>
<feature type="region of interest" description="Disordered" evidence="6">
    <location>
        <begin position="406"/>
        <end position="477"/>
    </location>
</feature>
<protein>
    <submittedName>
        <fullName evidence="10">S41 family peptidase</fullName>
    </submittedName>
</protein>
<dbReference type="Pfam" id="PF03572">
    <property type="entry name" value="Peptidase_S41"/>
    <property type="match status" value="1"/>
</dbReference>
<evidence type="ECO:0000256" key="4">
    <source>
        <dbReference type="ARBA" id="ARBA00022825"/>
    </source>
</evidence>
<feature type="compositionally biased region" description="Basic and acidic residues" evidence="6">
    <location>
        <begin position="464"/>
        <end position="477"/>
    </location>
</feature>
<evidence type="ECO:0000256" key="2">
    <source>
        <dbReference type="ARBA" id="ARBA00022670"/>
    </source>
</evidence>
<evidence type="ECO:0000256" key="5">
    <source>
        <dbReference type="RuleBase" id="RU004404"/>
    </source>
</evidence>
<feature type="domain" description="PDZ" evidence="8">
    <location>
        <begin position="123"/>
        <end position="198"/>
    </location>
</feature>
<dbReference type="CDD" id="cd06782">
    <property type="entry name" value="cpPDZ_CPP-like"/>
    <property type="match status" value="1"/>
</dbReference>
<dbReference type="EMBL" id="DVKS01000205">
    <property type="protein sequence ID" value="HIT42887.1"/>
    <property type="molecule type" value="Genomic_DNA"/>
</dbReference>
<dbReference type="SMART" id="SM00245">
    <property type="entry name" value="TSPc"/>
    <property type="match status" value="1"/>
</dbReference>
<name>A0A9D1GKM2_9FIRM</name>
<dbReference type="InterPro" id="IPR036034">
    <property type="entry name" value="PDZ_sf"/>
</dbReference>
<evidence type="ECO:0000259" key="8">
    <source>
        <dbReference type="SMART" id="SM00228"/>
    </source>
</evidence>
<dbReference type="Gene3D" id="2.30.42.10">
    <property type="match status" value="1"/>
</dbReference>
<comment type="similarity">
    <text evidence="1 5">Belongs to the peptidase S41A family.</text>
</comment>
<dbReference type="InterPro" id="IPR005151">
    <property type="entry name" value="Tail-specific_protease"/>
</dbReference>